<accession>I3XYT6</accession>
<dbReference type="HOGENOM" id="CLU_557700_0_0_7"/>
<dbReference type="PATRIC" id="fig|760154.4.peg.1827"/>
<dbReference type="InterPro" id="IPR007844">
    <property type="entry name" value="AsmA"/>
</dbReference>
<evidence type="ECO:0000313" key="3">
    <source>
        <dbReference type="EMBL" id="AFL69110.1"/>
    </source>
</evidence>
<dbReference type="RefSeq" id="WP_014769986.1">
    <property type="nucleotide sequence ID" value="NC_018002.1"/>
</dbReference>
<evidence type="ECO:0000259" key="2">
    <source>
        <dbReference type="Pfam" id="PF05170"/>
    </source>
</evidence>
<keyword evidence="1" id="KW-0812">Transmembrane</keyword>
<dbReference type="Proteomes" id="UP000006176">
    <property type="component" value="Chromosome"/>
</dbReference>
<feature type="domain" description="AsmA" evidence="2">
    <location>
        <begin position="208"/>
        <end position="342"/>
    </location>
</feature>
<dbReference type="EMBL" id="CP003333">
    <property type="protein sequence ID" value="AFL69110.1"/>
    <property type="molecule type" value="Genomic_DNA"/>
</dbReference>
<dbReference type="eggNOG" id="COG2982">
    <property type="taxonomic scope" value="Bacteria"/>
</dbReference>
<sequence length="476" mass="53133">MLQKIVLSIVLFFAFSIVAFFLLIKVIDFNEYKPRLQKLIKENTGYELMIKGDITLSLSPVGISVFDIEVLNPHDKEKGAFAKLKSFDVAVEIAPLLKKEIKIRHVAFDTLVLSIEKMKNDQYNFELPLVDTGVSEKKVAEPHSSLEEEIAFPLVNVKKVKFINANIQYSEVKENTKLLLENINFEVNDIRYDASKHRLQGLSFVANTTMDKLQYAQYALRDISMALEMKEAILTSENVKYTLFSTPSEGSVKIDLSGKQPKISLKSKIEGLKLEELSKELFQKELLGGKANGDVKLSFFLGDTLTFKSTVNGFVQLYGENVVLKGYDIDTVANTLSSTKGLPNIFVGGLTSTQNSQSLLKVINAKVDIGYSEIQLSDVALSTSKHRIALKGTLNIVEEKFKNFRVALLDAKGCARFEQKIEGTFQKPVVKLEDVAIKTLSNVALSLLNKSKGSKQENSHTAENCVIFYEGVVKHP</sequence>
<dbReference type="PANTHER" id="PTHR30441:SF4">
    <property type="entry name" value="PROTEIN ASMA"/>
    <property type="match status" value="1"/>
</dbReference>
<dbReference type="AlphaFoldDB" id="I3XYT6"/>
<feature type="transmembrane region" description="Helical" evidence="1">
    <location>
        <begin position="6"/>
        <end position="27"/>
    </location>
</feature>
<keyword evidence="1" id="KW-0472">Membrane</keyword>
<dbReference type="InterPro" id="IPR052894">
    <property type="entry name" value="AsmA-related"/>
</dbReference>
<keyword evidence="4" id="KW-1185">Reference proteome</keyword>
<protein>
    <submittedName>
        <fullName evidence="3">Uncharacterized protein involved in outer membrane biogenesis</fullName>
    </submittedName>
</protein>
<gene>
    <name evidence="3" type="ordered locus">Sulba_1830</name>
</gene>
<dbReference type="GO" id="GO:0005886">
    <property type="term" value="C:plasma membrane"/>
    <property type="evidence" value="ECO:0007669"/>
    <property type="project" value="TreeGrafter"/>
</dbReference>
<dbReference type="STRING" id="760154.Sulba_1830"/>
<dbReference type="PANTHER" id="PTHR30441">
    <property type="entry name" value="DUF748 DOMAIN-CONTAINING PROTEIN"/>
    <property type="match status" value="1"/>
</dbReference>
<organism evidence="3 4">
    <name type="scientific">Sulfurospirillum barnesii (strain ATCC 700032 / DSM 10660 / SES-3)</name>
    <dbReference type="NCBI Taxonomy" id="760154"/>
    <lineage>
        <taxon>Bacteria</taxon>
        <taxon>Pseudomonadati</taxon>
        <taxon>Campylobacterota</taxon>
        <taxon>Epsilonproteobacteria</taxon>
        <taxon>Campylobacterales</taxon>
        <taxon>Sulfurospirillaceae</taxon>
        <taxon>Sulfurospirillum</taxon>
    </lineage>
</organism>
<name>I3XYT6_SULBS</name>
<feature type="domain" description="AsmA" evidence="2">
    <location>
        <begin position="4"/>
        <end position="191"/>
    </location>
</feature>
<proteinExistence type="predicted"/>
<keyword evidence="1" id="KW-1133">Transmembrane helix</keyword>
<evidence type="ECO:0000313" key="4">
    <source>
        <dbReference type="Proteomes" id="UP000006176"/>
    </source>
</evidence>
<evidence type="ECO:0000256" key="1">
    <source>
        <dbReference type="SAM" id="Phobius"/>
    </source>
</evidence>
<dbReference type="GO" id="GO:0090313">
    <property type="term" value="P:regulation of protein targeting to membrane"/>
    <property type="evidence" value="ECO:0007669"/>
    <property type="project" value="TreeGrafter"/>
</dbReference>
<reference evidence="3 4" key="1">
    <citation type="submission" date="2012-06" db="EMBL/GenBank/DDBJ databases">
        <title>Complete sequence of Sulfurospirillum barnesii SES-3.</title>
        <authorList>
            <consortium name="US DOE Joint Genome Institute"/>
            <person name="Lucas S."/>
            <person name="Han J."/>
            <person name="Lapidus A."/>
            <person name="Cheng J.-F."/>
            <person name="Goodwin L."/>
            <person name="Pitluck S."/>
            <person name="Peters L."/>
            <person name="Ovchinnikova G."/>
            <person name="Lu M."/>
            <person name="Detter J.C."/>
            <person name="Han C."/>
            <person name="Tapia R."/>
            <person name="Land M."/>
            <person name="Hauser L."/>
            <person name="Kyrpides N."/>
            <person name="Ivanova N."/>
            <person name="Pagani I."/>
            <person name="Stolz J."/>
            <person name="Arkin A."/>
            <person name="Dehal P."/>
            <person name="Oremland R."/>
            <person name="Saltikov C."/>
            <person name="Basu P."/>
            <person name="Hollibaugh J."/>
            <person name="Newman D."/>
            <person name="Stolyar S."/>
            <person name="Hazen T."/>
            <person name="Woyke T."/>
        </authorList>
    </citation>
    <scope>NUCLEOTIDE SEQUENCE [LARGE SCALE GENOMIC DNA]</scope>
    <source>
        <strain evidence="4">ATCC 700032 / DSM 10660 / SES-3</strain>
    </source>
</reference>
<dbReference type="KEGG" id="sba:Sulba_1830"/>
<dbReference type="Pfam" id="PF05170">
    <property type="entry name" value="AsmA"/>
    <property type="match status" value="2"/>
</dbReference>
<dbReference type="OrthoDB" id="5290537at2"/>